<sequence length="49" mass="5481">MSELDDMFSNRREVADSIAKAQEMEVQTDDGSGNMITPEEQIAFAQSQE</sequence>
<name>A0A3B8E4A5_9CAUD</name>
<dbReference type="Proteomes" id="UP000282620">
    <property type="component" value="Segment"/>
</dbReference>
<organism evidence="1 2">
    <name type="scientific">Klebsiella phage Seifer</name>
    <dbReference type="NCBI Taxonomy" id="2315475"/>
    <lineage>
        <taxon>Viruses</taxon>
        <taxon>Duplodnaviria</taxon>
        <taxon>Heunggongvirae</taxon>
        <taxon>Uroviricota</taxon>
        <taxon>Caudoviricetes</taxon>
        <taxon>Casjensviridae</taxon>
        <taxon>Yonseivirus</taxon>
        <taxon>Yonseivirus seifer</taxon>
    </lineage>
</organism>
<dbReference type="EMBL" id="MH817999">
    <property type="protein sequence ID" value="AYJ72815.1"/>
    <property type="molecule type" value="Genomic_DNA"/>
</dbReference>
<keyword evidence="2" id="KW-1185">Reference proteome</keyword>
<protein>
    <submittedName>
        <fullName evidence="1">Uncharacterized protein</fullName>
    </submittedName>
</protein>
<evidence type="ECO:0000313" key="2">
    <source>
        <dbReference type="Proteomes" id="UP000282620"/>
    </source>
</evidence>
<evidence type="ECO:0000313" key="1">
    <source>
        <dbReference type="EMBL" id="AYJ72815.1"/>
    </source>
</evidence>
<reference evidence="2" key="1">
    <citation type="submission" date="2018-08" db="EMBL/GenBank/DDBJ databases">
        <title>Complete Genome of Klebsiella pneumoniae Siphophage Seifer.</title>
        <authorList>
            <person name="Salazar A.J."/>
            <person name="Lessor L."/>
            <person name="O'Leary C.J."/>
            <person name="Gill J."/>
            <person name="Liu M."/>
        </authorList>
    </citation>
    <scope>NUCLEOTIDE SEQUENCE [LARGE SCALE GENOMIC DNA]</scope>
</reference>
<accession>A0A3B8E4A5</accession>
<gene>
    <name evidence="1" type="ORF">CPT_Seifer_033</name>
</gene>
<proteinExistence type="predicted"/>